<protein>
    <recommendedName>
        <fullName evidence="2">Nucleoside 2-deoxyribosyltransferase</fullName>
    </recommendedName>
</protein>
<dbReference type="EMBL" id="LAZR01000002">
    <property type="protein sequence ID" value="KKO11617.1"/>
    <property type="molecule type" value="Genomic_DNA"/>
</dbReference>
<name>A0A0F9YH51_9ZZZZ</name>
<proteinExistence type="predicted"/>
<dbReference type="Pfam" id="PF05014">
    <property type="entry name" value="Nuc_deoxyrib_tr"/>
    <property type="match status" value="1"/>
</dbReference>
<dbReference type="AlphaFoldDB" id="A0A0F9YH51"/>
<dbReference type="InterPro" id="IPR007710">
    <property type="entry name" value="Nucleoside_deoxyribTrfase"/>
</dbReference>
<sequence>MKVYLASPLFSIIERELNTSLCTILETSFTVYLPQRDGPLIELDRDSTDSIHTLKDMAFRSDIDALRSCDVMVAVLDGRALDEGVCIEMGFAKALGKRIIGVKTDIRVALPWGNNPMVDGCVDVWVADPLTITEVIHRFVSQ</sequence>
<dbReference type="Gene3D" id="3.40.50.450">
    <property type="match status" value="1"/>
</dbReference>
<dbReference type="SUPFAM" id="SSF52309">
    <property type="entry name" value="N-(deoxy)ribosyltransferase-like"/>
    <property type="match status" value="1"/>
</dbReference>
<evidence type="ECO:0000313" key="1">
    <source>
        <dbReference type="EMBL" id="KKO11617.1"/>
    </source>
</evidence>
<organism evidence="1">
    <name type="scientific">marine sediment metagenome</name>
    <dbReference type="NCBI Taxonomy" id="412755"/>
    <lineage>
        <taxon>unclassified sequences</taxon>
        <taxon>metagenomes</taxon>
        <taxon>ecological metagenomes</taxon>
    </lineage>
</organism>
<accession>A0A0F9YH51</accession>
<reference evidence="1" key="1">
    <citation type="journal article" date="2015" name="Nature">
        <title>Complex archaea that bridge the gap between prokaryotes and eukaryotes.</title>
        <authorList>
            <person name="Spang A."/>
            <person name="Saw J.H."/>
            <person name="Jorgensen S.L."/>
            <person name="Zaremba-Niedzwiedzka K."/>
            <person name="Martijn J."/>
            <person name="Lind A.E."/>
            <person name="van Eijk R."/>
            <person name="Schleper C."/>
            <person name="Guy L."/>
            <person name="Ettema T.J."/>
        </authorList>
    </citation>
    <scope>NUCLEOTIDE SEQUENCE</scope>
</reference>
<comment type="caution">
    <text evidence="1">The sequence shown here is derived from an EMBL/GenBank/DDBJ whole genome shotgun (WGS) entry which is preliminary data.</text>
</comment>
<gene>
    <name evidence="1" type="ORF">LCGC14_0011110</name>
</gene>
<evidence type="ECO:0008006" key="2">
    <source>
        <dbReference type="Google" id="ProtNLM"/>
    </source>
</evidence>